<evidence type="ECO:0000313" key="1">
    <source>
        <dbReference type="EMBL" id="HIR67030.1"/>
    </source>
</evidence>
<name>A0A9D1E5W3_9FIRM</name>
<reference evidence="1" key="1">
    <citation type="submission" date="2020-10" db="EMBL/GenBank/DDBJ databases">
        <authorList>
            <person name="Gilroy R."/>
        </authorList>
    </citation>
    <scope>NUCLEOTIDE SEQUENCE</scope>
    <source>
        <strain evidence="1">ChiW16-3235</strain>
    </source>
</reference>
<comment type="caution">
    <text evidence="1">The sequence shown here is derived from an EMBL/GenBank/DDBJ whole genome shotgun (WGS) entry which is preliminary data.</text>
</comment>
<organism evidence="1 2">
    <name type="scientific">Candidatus Coproplasma avicola</name>
    <dbReference type="NCBI Taxonomy" id="2840744"/>
    <lineage>
        <taxon>Bacteria</taxon>
        <taxon>Bacillati</taxon>
        <taxon>Bacillota</taxon>
        <taxon>Clostridia</taxon>
        <taxon>Eubacteriales</taxon>
        <taxon>Candidatus Coproplasma</taxon>
    </lineage>
</organism>
<protein>
    <submittedName>
        <fullName evidence="1">Uncharacterized protein</fullName>
    </submittedName>
</protein>
<gene>
    <name evidence="1" type="ORF">IAB94_03150</name>
</gene>
<dbReference type="AlphaFoldDB" id="A0A9D1E5W3"/>
<evidence type="ECO:0000313" key="2">
    <source>
        <dbReference type="Proteomes" id="UP000823913"/>
    </source>
</evidence>
<dbReference type="PROSITE" id="PS51257">
    <property type="entry name" value="PROKAR_LIPOPROTEIN"/>
    <property type="match status" value="1"/>
</dbReference>
<sequence>MKQNSKKRIVPMLFALLVVLTLVSCCFLGSTFARYTSTGTGSTEVKVAKWDIDFNGSNTENGETDIEIGKLSPDDAAWTEGLNRVHVIDNAQVAMAILNKSDVAADITVTIGAAPVFYGVDGSDIAGWSATGISQGDSLPSYLEAYSTIQLQFAITNGSAPDGSTLWHNYGASVTQYDVATNGGVYVWVRAVWDTMDDFGQITSDAIDTWLGQNVTSVKCNLSYVAVQSSELPA</sequence>
<dbReference type="Proteomes" id="UP000823913">
    <property type="component" value="Unassembled WGS sequence"/>
</dbReference>
<proteinExistence type="predicted"/>
<dbReference type="EMBL" id="DVHK01000075">
    <property type="protein sequence ID" value="HIR67030.1"/>
    <property type="molecule type" value="Genomic_DNA"/>
</dbReference>
<accession>A0A9D1E5W3</accession>
<reference evidence="1" key="2">
    <citation type="journal article" date="2021" name="PeerJ">
        <title>Extensive microbial diversity within the chicken gut microbiome revealed by metagenomics and culture.</title>
        <authorList>
            <person name="Gilroy R."/>
            <person name="Ravi A."/>
            <person name="Getino M."/>
            <person name="Pursley I."/>
            <person name="Horton D.L."/>
            <person name="Alikhan N.F."/>
            <person name="Baker D."/>
            <person name="Gharbi K."/>
            <person name="Hall N."/>
            <person name="Watson M."/>
            <person name="Adriaenssens E.M."/>
            <person name="Foster-Nyarko E."/>
            <person name="Jarju S."/>
            <person name="Secka A."/>
            <person name="Antonio M."/>
            <person name="Oren A."/>
            <person name="Chaudhuri R.R."/>
            <person name="La Ragione R."/>
            <person name="Hildebrand F."/>
            <person name="Pallen M.J."/>
        </authorList>
    </citation>
    <scope>NUCLEOTIDE SEQUENCE</scope>
    <source>
        <strain evidence="1">ChiW16-3235</strain>
    </source>
</reference>